<reference evidence="2" key="1">
    <citation type="submission" date="2020-11" db="EMBL/GenBank/DDBJ databases">
        <authorList>
            <consortium name="DOE Joint Genome Institute"/>
            <person name="Ahrendt S."/>
            <person name="Riley R."/>
            <person name="Andreopoulos W."/>
            <person name="Labutti K."/>
            <person name="Pangilinan J."/>
            <person name="Ruiz-Duenas F.J."/>
            <person name="Barrasa J.M."/>
            <person name="Sanchez-Garcia M."/>
            <person name="Camarero S."/>
            <person name="Miyauchi S."/>
            <person name="Serrano A."/>
            <person name="Linde D."/>
            <person name="Babiker R."/>
            <person name="Drula E."/>
            <person name="Ayuso-Fernandez I."/>
            <person name="Pacheco R."/>
            <person name="Padilla G."/>
            <person name="Ferreira P."/>
            <person name="Barriuso J."/>
            <person name="Kellner H."/>
            <person name="Castanera R."/>
            <person name="Alfaro M."/>
            <person name="Ramirez L."/>
            <person name="Pisabarro A.G."/>
            <person name="Kuo A."/>
            <person name="Tritt A."/>
            <person name="Lipzen A."/>
            <person name="He G."/>
            <person name="Yan M."/>
            <person name="Ng V."/>
            <person name="Cullen D."/>
            <person name="Martin F."/>
            <person name="Rosso M.-N."/>
            <person name="Henrissat B."/>
            <person name="Hibbett D."/>
            <person name="Martinez A.T."/>
            <person name="Grigoriev I.V."/>
        </authorList>
    </citation>
    <scope>NUCLEOTIDE SEQUENCE</scope>
    <source>
        <strain evidence="2">AH 40177</strain>
    </source>
</reference>
<accession>A0A9P5PY95</accession>
<protein>
    <submittedName>
        <fullName evidence="2">Uncharacterized protein</fullName>
    </submittedName>
</protein>
<gene>
    <name evidence="2" type="ORF">BDP27DRAFT_1420058</name>
</gene>
<dbReference type="OrthoDB" id="3364707at2759"/>
<evidence type="ECO:0000313" key="2">
    <source>
        <dbReference type="EMBL" id="KAF9070370.1"/>
    </source>
</evidence>
<feature type="compositionally biased region" description="Low complexity" evidence="1">
    <location>
        <begin position="99"/>
        <end position="120"/>
    </location>
</feature>
<feature type="compositionally biased region" description="Polar residues" evidence="1">
    <location>
        <begin position="80"/>
        <end position="92"/>
    </location>
</feature>
<feature type="region of interest" description="Disordered" evidence="1">
    <location>
        <begin position="75"/>
        <end position="226"/>
    </location>
</feature>
<comment type="caution">
    <text evidence="2">The sequence shown here is derived from an EMBL/GenBank/DDBJ whole genome shotgun (WGS) entry which is preliminary data.</text>
</comment>
<evidence type="ECO:0000313" key="3">
    <source>
        <dbReference type="Proteomes" id="UP000772434"/>
    </source>
</evidence>
<keyword evidence="3" id="KW-1185">Reference proteome</keyword>
<organism evidence="2 3">
    <name type="scientific">Rhodocollybia butyracea</name>
    <dbReference type="NCBI Taxonomy" id="206335"/>
    <lineage>
        <taxon>Eukaryota</taxon>
        <taxon>Fungi</taxon>
        <taxon>Dikarya</taxon>
        <taxon>Basidiomycota</taxon>
        <taxon>Agaricomycotina</taxon>
        <taxon>Agaricomycetes</taxon>
        <taxon>Agaricomycetidae</taxon>
        <taxon>Agaricales</taxon>
        <taxon>Marasmiineae</taxon>
        <taxon>Omphalotaceae</taxon>
        <taxon>Rhodocollybia</taxon>
    </lineage>
</organism>
<sequence length="270" mass="29043">MNLLWRIGMIVATPKDEKVSFSLPVPRRRNGEEGGPRRTASSVDLHPPSPTIPMFSNEAVINSWSSGALRKPEQAVSPVSPFSASKGTHSPSPSLPVIPSRSPKRSTSASSPSNEKLSIPTLPPLPPTTSATLLNVERHRSPVEHSKSDLESESSSKRAIRKSLGSEVSNTNANASSYIRKRATSGSGRPKTSPDPSSISARVSLSRSEPQHFRTHGALSDKEKADKWNDLLERSRRAGGTLHLNGMNKLASDGLGFSGNDSEDELQNDL</sequence>
<dbReference type="Proteomes" id="UP000772434">
    <property type="component" value="Unassembled WGS sequence"/>
</dbReference>
<feature type="compositionally biased region" description="Low complexity" evidence="1">
    <location>
        <begin position="197"/>
        <end position="208"/>
    </location>
</feature>
<dbReference type="EMBL" id="JADNRY010000041">
    <property type="protein sequence ID" value="KAF9070370.1"/>
    <property type="molecule type" value="Genomic_DNA"/>
</dbReference>
<feature type="region of interest" description="Disordered" evidence="1">
    <location>
        <begin position="20"/>
        <end position="54"/>
    </location>
</feature>
<proteinExistence type="predicted"/>
<feature type="compositionally biased region" description="Basic and acidic residues" evidence="1">
    <location>
        <begin position="136"/>
        <end position="156"/>
    </location>
</feature>
<dbReference type="AlphaFoldDB" id="A0A9P5PY95"/>
<evidence type="ECO:0000256" key="1">
    <source>
        <dbReference type="SAM" id="MobiDB-lite"/>
    </source>
</evidence>
<name>A0A9P5PY95_9AGAR</name>
<feature type="compositionally biased region" description="Polar residues" evidence="1">
    <location>
        <begin position="166"/>
        <end position="177"/>
    </location>
</feature>